<name>A0AAJ2IXI6_9LACT</name>
<sequence>MDEQTEVWRSQKELRRDTVRGVMNAIRYYHNFVEGKKREEELKKQSKDQKAREEFQKNLKTPGEKSYDFMLESGRSIDYHSLDDNVDIDKLKQYLNGEKLQYCIRTSALDGKKEIVYFSKDTPRVKAAIAKSLEEILKDSSKEKAQEFVNETKQLGFSPTDDVDPATFYKDDIIYQGTSKHRLESEGYGLPSLQGRGLEVKSFPLDDEISHQKVEEFMKGYDITVTFADNREGKTQMYLLLRTDKLEEQRQSLKDAFTELQHNPQKIRQVRPTMKNQMQKAKAKTAENLKKAKEQKLQKGAKDLQKDIRKGLSK</sequence>
<feature type="compositionally biased region" description="Basic and acidic residues" evidence="1">
    <location>
        <begin position="284"/>
        <end position="314"/>
    </location>
</feature>
<accession>A0AAJ2IXI6</accession>
<protein>
    <submittedName>
        <fullName evidence="2">Uncharacterized protein</fullName>
    </submittedName>
</protein>
<gene>
    <name evidence="2" type="ORF">P7D34_10060</name>
</gene>
<evidence type="ECO:0000256" key="1">
    <source>
        <dbReference type="SAM" id="MobiDB-lite"/>
    </source>
</evidence>
<feature type="region of interest" description="Disordered" evidence="1">
    <location>
        <begin position="272"/>
        <end position="314"/>
    </location>
</feature>
<organism evidence="2 3">
    <name type="scientific">Lactococcus petauri</name>
    <dbReference type="NCBI Taxonomy" id="1940789"/>
    <lineage>
        <taxon>Bacteria</taxon>
        <taxon>Bacillati</taxon>
        <taxon>Bacillota</taxon>
        <taxon>Bacilli</taxon>
        <taxon>Lactobacillales</taxon>
        <taxon>Streptococcaceae</taxon>
        <taxon>Lactococcus</taxon>
    </lineage>
</organism>
<evidence type="ECO:0000313" key="2">
    <source>
        <dbReference type="EMBL" id="MDT2667554.1"/>
    </source>
</evidence>
<reference evidence="2" key="1">
    <citation type="submission" date="2023-03" db="EMBL/GenBank/DDBJ databases">
        <authorList>
            <person name="Shen W."/>
            <person name="Cai J."/>
        </authorList>
    </citation>
    <scope>NUCLEOTIDE SEQUENCE</scope>
    <source>
        <strain evidence="2">Y3</strain>
    </source>
</reference>
<comment type="caution">
    <text evidence="2">The sequence shown here is derived from an EMBL/GenBank/DDBJ whole genome shotgun (WGS) entry which is preliminary data.</text>
</comment>
<dbReference type="EMBL" id="JARPYC010000010">
    <property type="protein sequence ID" value="MDT2667554.1"/>
    <property type="molecule type" value="Genomic_DNA"/>
</dbReference>
<dbReference type="Proteomes" id="UP001257962">
    <property type="component" value="Unassembled WGS sequence"/>
</dbReference>
<dbReference type="AlphaFoldDB" id="A0AAJ2IXI6"/>
<dbReference type="RefSeq" id="WP_206918234.1">
    <property type="nucleotide sequence ID" value="NZ_JARPXS010000010.1"/>
</dbReference>
<evidence type="ECO:0000313" key="3">
    <source>
        <dbReference type="Proteomes" id="UP001257962"/>
    </source>
</evidence>
<proteinExistence type="predicted"/>